<feature type="transmembrane region" description="Helical" evidence="5">
    <location>
        <begin position="133"/>
        <end position="156"/>
    </location>
</feature>
<dbReference type="InterPro" id="IPR038765">
    <property type="entry name" value="Papain-like_cys_pep_sf"/>
</dbReference>
<reference evidence="7" key="2">
    <citation type="journal article" date="2021" name="PeerJ">
        <title>Extensive microbial diversity within the chicken gut microbiome revealed by metagenomics and culture.</title>
        <authorList>
            <person name="Gilroy R."/>
            <person name="Ravi A."/>
            <person name="Getino M."/>
            <person name="Pursley I."/>
            <person name="Horton D.L."/>
            <person name="Alikhan N.F."/>
            <person name="Baker D."/>
            <person name="Gharbi K."/>
            <person name="Hall N."/>
            <person name="Watson M."/>
            <person name="Adriaenssens E.M."/>
            <person name="Foster-Nyarko E."/>
            <person name="Jarju S."/>
            <person name="Secka A."/>
            <person name="Antonio M."/>
            <person name="Oren A."/>
            <person name="Chaudhuri R.R."/>
            <person name="La Ragione R."/>
            <person name="Hildebrand F."/>
            <person name="Pallen M.J."/>
        </authorList>
    </citation>
    <scope>NUCLEOTIDE SEQUENCE</scope>
    <source>
        <strain evidence="7">ChiBcec15-4380</strain>
    </source>
</reference>
<comment type="similarity">
    <text evidence="1">Belongs to the peptidase C40 family.</text>
</comment>
<sequence length="451" mass="49623">MGNNGSKLRHEKPRPPSKLVHTVEALPGEVAHREIRRVEQENVGVESAHKGEETAEVLLHTAHRKLQKHRATVRAERTASTTAQKKVIQRRYAAAKRQRAATAANRAKAAAKKTAEGVKKAALWVYGKRKTCLIFLGVAAMVGILFSTFASCAVVMQGAVSGLSTAAYASEDAELRLAEAMYCDMEQALQAEIDQFEETYPDYEDYEYDLDEIGHDPYVLLSMVSAMVEGAWTADEVEDVLEEIFAAQYDLSWTVRGETCTVTLEAIPLEQLTATLLTEEELAAYAGYMAVLGSKPELYPDSPYVDRYITGSYQDYDIPPEALEDEVFANMIEEAEKYLGFPYVWGGSSPSTSFDCSGYVCWVINNCGNGWSIGRTTAQGLYDATTPVSTANAKPGDLIFFTGTYDAGVPVSHVGIYVGNHRFIHCGDPISYASVTEPYWASHLYGYGRIS</sequence>
<keyword evidence="3" id="KW-0378">Hydrolase</keyword>
<keyword evidence="5" id="KW-0812">Transmembrane</keyword>
<dbReference type="GO" id="GO:0008234">
    <property type="term" value="F:cysteine-type peptidase activity"/>
    <property type="evidence" value="ECO:0007669"/>
    <property type="project" value="UniProtKB-KW"/>
</dbReference>
<reference evidence="7" key="1">
    <citation type="submission" date="2020-10" db="EMBL/GenBank/DDBJ databases">
        <authorList>
            <person name="Gilroy R."/>
        </authorList>
    </citation>
    <scope>NUCLEOTIDE SEQUENCE</scope>
    <source>
        <strain evidence="7">ChiBcec15-4380</strain>
    </source>
</reference>
<keyword evidence="5" id="KW-1133">Transmembrane helix</keyword>
<evidence type="ECO:0000313" key="7">
    <source>
        <dbReference type="EMBL" id="HIR50876.1"/>
    </source>
</evidence>
<dbReference type="EMBL" id="DVHE01000049">
    <property type="protein sequence ID" value="HIR50876.1"/>
    <property type="molecule type" value="Genomic_DNA"/>
</dbReference>
<evidence type="ECO:0000256" key="5">
    <source>
        <dbReference type="SAM" id="Phobius"/>
    </source>
</evidence>
<evidence type="ECO:0000259" key="6">
    <source>
        <dbReference type="PROSITE" id="PS51935"/>
    </source>
</evidence>
<dbReference type="Pfam" id="PF00877">
    <property type="entry name" value="NLPC_P60"/>
    <property type="match status" value="1"/>
</dbReference>
<proteinExistence type="inferred from homology"/>
<dbReference type="GO" id="GO:0006508">
    <property type="term" value="P:proteolysis"/>
    <property type="evidence" value="ECO:0007669"/>
    <property type="project" value="UniProtKB-KW"/>
</dbReference>
<dbReference type="PANTHER" id="PTHR47053">
    <property type="entry name" value="MUREIN DD-ENDOPEPTIDASE MEPH-RELATED"/>
    <property type="match status" value="1"/>
</dbReference>
<dbReference type="AlphaFoldDB" id="A0A9D1DHT7"/>
<comment type="caution">
    <text evidence="7">The sequence shown here is derived from an EMBL/GenBank/DDBJ whole genome shotgun (WGS) entry which is preliminary data.</text>
</comment>
<dbReference type="PROSITE" id="PS51935">
    <property type="entry name" value="NLPC_P60"/>
    <property type="match status" value="1"/>
</dbReference>
<name>A0A9D1DHT7_9FIRM</name>
<accession>A0A9D1DHT7</accession>
<protein>
    <submittedName>
        <fullName evidence="7">C40 family peptidase</fullName>
    </submittedName>
</protein>
<evidence type="ECO:0000313" key="8">
    <source>
        <dbReference type="Proteomes" id="UP000824239"/>
    </source>
</evidence>
<dbReference type="InterPro" id="IPR000064">
    <property type="entry name" value="NLP_P60_dom"/>
</dbReference>
<keyword evidence="2" id="KW-0645">Protease</keyword>
<keyword evidence="5" id="KW-0472">Membrane</keyword>
<dbReference type="PANTHER" id="PTHR47053:SF5">
    <property type="entry name" value="BIFUNCTIONAL MURAMIDASE_DL-ENDOPEPTIDASE CWLT"/>
    <property type="match status" value="1"/>
</dbReference>
<evidence type="ECO:0000256" key="3">
    <source>
        <dbReference type="ARBA" id="ARBA00022801"/>
    </source>
</evidence>
<dbReference type="NCBIfam" id="NF045974">
    <property type="entry name" value="conju_CD1108"/>
    <property type="match status" value="1"/>
</dbReference>
<dbReference type="InterPro" id="IPR051202">
    <property type="entry name" value="Peptidase_C40"/>
</dbReference>
<gene>
    <name evidence="7" type="ORF">IAA53_06280</name>
</gene>
<organism evidence="7 8">
    <name type="scientific">Candidatus Avoscillospira avicola</name>
    <dbReference type="NCBI Taxonomy" id="2840706"/>
    <lineage>
        <taxon>Bacteria</taxon>
        <taxon>Bacillati</taxon>
        <taxon>Bacillota</taxon>
        <taxon>Clostridia</taxon>
        <taxon>Eubacteriales</taxon>
        <taxon>Oscillospiraceae</taxon>
        <taxon>Oscillospiraceae incertae sedis</taxon>
        <taxon>Candidatus Avoscillospira</taxon>
    </lineage>
</organism>
<dbReference type="Gene3D" id="3.90.1720.10">
    <property type="entry name" value="endopeptidase domain like (from Nostoc punctiforme)"/>
    <property type="match status" value="1"/>
</dbReference>
<evidence type="ECO:0000256" key="4">
    <source>
        <dbReference type="ARBA" id="ARBA00022807"/>
    </source>
</evidence>
<evidence type="ECO:0000256" key="1">
    <source>
        <dbReference type="ARBA" id="ARBA00007074"/>
    </source>
</evidence>
<dbReference type="SUPFAM" id="SSF54001">
    <property type="entry name" value="Cysteine proteinases"/>
    <property type="match status" value="1"/>
</dbReference>
<evidence type="ECO:0000256" key="2">
    <source>
        <dbReference type="ARBA" id="ARBA00022670"/>
    </source>
</evidence>
<feature type="domain" description="NlpC/P60" evidence="6">
    <location>
        <begin position="325"/>
        <end position="451"/>
    </location>
</feature>
<dbReference type="Proteomes" id="UP000824239">
    <property type="component" value="Unassembled WGS sequence"/>
</dbReference>
<keyword evidence="4" id="KW-0788">Thiol protease</keyword>